<proteinExistence type="predicted"/>
<protein>
    <submittedName>
        <fullName evidence="2">Uncharacterized protein</fullName>
    </submittedName>
</protein>
<organism evidence="2 3">
    <name type="scientific">Colletotrichum fructicola (strain Nara gc5)</name>
    <name type="common">Anthracnose fungus</name>
    <name type="synonym">Colletotrichum gloeosporioides (strain Nara gc5)</name>
    <dbReference type="NCBI Taxonomy" id="1213859"/>
    <lineage>
        <taxon>Eukaryota</taxon>
        <taxon>Fungi</taxon>
        <taxon>Dikarya</taxon>
        <taxon>Ascomycota</taxon>
        <taxon>Pezizomycotina</taxon>
        <taxon>Sordariomycetes</taxon>
        <taxon>Hypocreomycetidae</taxon>
        <taxon>Glomerellales</taxon>
        <taxon>Glomerellaceae</taxon>
        <taxon>Colletotrichum</taxon>
        <taxon>Colletotrichum gloeosporioides species complex</taxon>
    </lineage>
</organism>
<gene>
    <name evidence="2" type="ORF">CGGC5_v010103</name>
</gene>
<comment type="caution">
    <text evidence="2">The sequence shown here is derived from an EMBL/GenBank/DDBJ whole genome shotgun (WGS) entry which is preliminary data.</text>
</comment>
<reference evidence="2 3" key="1">
    <citation type="submission" date="2012-08" db="EMBL/GenBank/DDBJ databases">
        <authorList>
            <person name="Gan P.H.P."/>
            <person name="Ikeda K."/>
            <person name="Irieda H."/>
            <person name="Narusaka M."/>
            <person name="O'Connell R.J."/>
            <person name="Narusaka Y."/>
            <person name="Takano Y."/>
            <person name="Kubo Y."/>
            <person name="Shirasu K."/>
        </authorList>
    </citation>
    <scope>NUCLEOTIDE SEQUENCE [LARGE SCALE GENOMIC DNA]</scope>
    <source>
        <strain evidence="2 3">Nara gc5</strain>
    </source>
</reference>
<accession>A0A7J6IZF8</accession>
<dbReference type="Proteomes" id="UP000011096">
    <property type="component" value="Unassembled WGS sequence"/>
</dbReference>
<feature type="region of interest" description="Disordered" evidence="1">
    <location>
        <begin position="277"/>
        <end position="301"/>
    </location>
</feature>
<evidence type="ECO:0000256" key="1">
    <source>
        <dbReference type="SAM" id="MobiDB-lite"/>
    </source>
</evidence>
<dbReference type="EMBL" id="ANPB02000005">
    <property type="protein sequence ID" value="KAF4481771.1"/>
    <property type="molecule type" value="Genomic_DNA"/>
</dbReference>
<keyword evidence="3" id="KW-1185">Reference proteome</keyword>
<sequence>MIESNAFGSLFRDMPQTPCHLYPYFKLWTTTAPDCGILPHQSNPTPIVNMADPHIILETHLYSLPPNGAPPWIRSFHLRLCPTAATKTDILTLVRNSVVRIGRADPVVEAQVTLFFTRNGHVASLPGASNLGTNTVAIPIYQPPQLINYYVSQPQQQMGAPGWPLALTYANGVNWLHSYGPGGMMGMGGGQQQQQVIVGGQIGFINVNVPTVNVSGGRPVVCDVVREARLDGIAEGALGGLLEWVGGPNGLKLIVIVDVDGRDVLPAVITLPETPAVVTPPAAPATSPPAAEDAPAEPTAE</sequence>
<evidence type="ECO:0000313" key="3">
    <source>
        <dbReference type="Proteomes" id="UP000011096"/>
    </source>
</evidence>
<feature type="compositionally biased region" description="Low complexity" evidence="1">
    <location>
        <begin position="288"/>
        <end position="301"/>
    </location>
</feature>
<name>A0A7J6IZF8_COLFN</name>
<evidence type="ECO:0000313" key="2">
    <source>
        <dbReference type="EMBL" id="KAF4481771.1"/>
    </source>
</evidence>
<dbReference type="RefSeq" id="XP_031881801.2">
    <property type="nucleotide sequence ID" value="XM_032021136.2"/>
</dbReference>
<reference evidence="2 3" key="2">
    <citation type="submission" date="2020-04" db="EMBL/GenBank/DDBJ databases">
        <title>Genome sequencing and assembly of multiple isolates from the Colletotrichum gloeosporioides species complex.</title>
        <authorList>
            <person name="Gan P."/>
            <person name="Shirasu K."/>
        </authorList>
    </citation>
    <scope>NUCLEOTIDE SEQUENCE [LARGE SCALE GENOMIC DNA]</scope>
    <source>
        <strain evidence="2 3">Nara gc5</strain>
    </source>
</reference>
<dbReference type="AlphaFoldDB" id="A0A7J6IZF8"/>
<dbReference type="InParanoid" id="A0A7J6IZF8"/>
<dbReference type="GeneID" id="43605342"/>
<dbReference type="OrthoDB" id="4842829at2759"/>